<dbReference type="SUPFAM" id="SSF51905">
    <property type="entry name" value="FAD/NAD(P)-binding domain"/>
    <property type="match status" value="1"/>
</dbReference>
<dbReference type="Gene3D" id="3.50.50.60">
    <property type="entry name" value="FAD/NAD(P)-binding domain"/>
    <property type="match status" value="1"/>
</dbReference>
<dbReference type="HOGENOM" id="CLU_009665_6_0_1"/>
<dbReference type="KEGG" id="gtr:GLOTRDRAFT_35107"/>
<keyword evidence="2" id="KW-0274">FAD</keyword>
<dbReference type="GO" id="GO:0016491">
    <property type="term" value="F:oxidoreductase activity"/>
    <property type="evidence" value="ECO:0007669"/>
    <property type="project" value="UniProtKB-KW"/>
</dbReference>
<evidence type="ECO:0000313" key="6">
    <source>
        <dbReference type="EMBL" id="EPQ59055.1"/>
    </source>
</evidence>
<dbReference type="Pfam" id="PF01494">
    <property type="entry name" value="FAD_binding_3"/>
    <property type="match status" value="1"/>
</dbReference>
<dbReference type="InterPro" id="IPR002938">
    <property type="entry name" value="FAD-bd"/>
</dbReference>
<feature type="domain" description="FAD-binding" evidence="5">
    <location>
        <begin position="34"/>
        <end position="367"/>
    </location>
</feature>
<dbReference type="GO" id="GO:0044550">
    <property type="term" value="P:secondary metabolite biosynthetic process"/>
    <property type="evidence" value="ECO:0007669"/>
    <property type="project" value="TreeGrafter"/>
</dbReference>
<dbReference type="GO" id="GO:0071949">
    <property type="term" value="F:FAD binding"/>
    <property type="evidence" value="ECO:0007669"/>
    <property type="project" value="InterPro"/>
</dbReference>
<protein>
    <submittedName>
        <fullName evidence="6">FAD/NAD P-binding domain-containing protein</fullName>
    </submittedName>
</protein>
<keyword evidence="7" id="KW-1185">Reference proteome</keyword>
<evidence type="ECO:0000256" key="2">
    <source>
        <dbReference type="ARBA" id="ARBA00022827"/>
    </source>
</evidence>
<reference evidence="6 7" key="1">
    <citation type="journal article" date="2012" name="Science">
        <title>The Paleozoic origin of enzymatic lignin decomposition reconstructed from 31 fungal genomes.</title>
        <authorList>
            <person name="Floudas D."/>
            <person name="Binder M."/>
            <person name="Riley R."/>
            <person name="Barry K."/>
            <person name="Blanchette R.A."/>
            <person name="Henrissat B."/>
            <person name="Martinez A.T."/>
            <person name="Otillar R."/>
            <person name="Spatafora J.W."/>
            <person name="Yadav J.S."/>
            <person name="Aerts A."/>
            <person name="Benoit I."/>
            <person name="Boyd A."/>
            <person name="Carlson A."/>
            <person name="Copeland A."/>
            <person name="Coutinho P.M."/>
            <person name="de Vries R.P."/>
            <person name="Ferreira P."/>
            <person name="Findley K."/>
            <person name="Foster B."/>
            <person name="Gaskell J."/>
            <person name="Glotzer D."/>
            <person name="Gorecki P."/>
            <person name="Heitman J."/>
            <person name="Hesse C."/>
            <person name="Hori C."/>
            <person name="Igarashi K."/>
            <person name="Jurgens J.A."/>
            <person name="Kallen N."/>
            <person name="Kersten P."/>
            <person name="Kohler A."/>
            <person name="Kuees U."/>
            <person name="Kumar T.K.A."/>
            <person name="Kuo A."/>
            <person name="LaButti K."/>
            <person name="Larrondo L.F."/>
            <person name="Lindquist E."/>
            <person name="Ling A."/>
            <person name="Lombard V."/>
            <person name="Lucas S."/>
            <person name="Lundell T."/>
            <person name="Martin R."/>
            <person name="McLaughlin D.J."/>
            <person name="Morgenstern I."/>
            <person name="Morin E."/>
            <person name="Murat C."/>
            <person name="Nagy L.G."/>
            <person name="Nolan M."/>
            <person name="Ohm R.A."/>
            <person name="Patyshakuliyeva A."/>
            <person name="Rokas A."/>
            <person name="Ruiz-Duenas F.J."/>
            <person name="Sabat G."/>
            <person name="Salamov A."/>
            <person name="Samejima M."/>
            <person name="Schmutz J."/>
            <person name="Slot J.C."/>
            <person name="St John F."/>
            <person name="Stenlid J."/>
            <person name="Sun H."/>
            <person name="Sun S."/>
            <person name="Syed K."/>
            <person name="Tsang A."/>
            <person name="Wiebenga A."/>
            <person name="Young D."/>
            <person name="Pisabarro A."/>
            <person name="Eastwood D.C."/>
            <person name="Martin F."/>
            <person name="Cullen D."/>
            <person name="Grigoriev I.V."/>
            <person name="Hibbett D.S."/>
        </authorList>
    </citation>
    <scope>NUCLEOTIDE SEQUENCE [LARGE SCALE GENOMIC DNA]</scope>
    <source>
        <strain evidence="6 7">ATCC 11539</strain>
    </source>
</reference>
<dbReference type="SUPFAM" id="SSF54373">
    <property type="entry name" value="FAD-linked reductases, C-terminal domain"/>
    <property type="match status" value="1"/>
</dbReference>
<dbReference type="PANTHER" id="PTHR46720">
    <property type="entry name" value="HYDROXYLASE, PUTATIVE (AFU_ORTHOLOGUE AFUA_3G01460)-RELATED"/>
    <property type="match status" value="1"/>
</dbReference>
<evidence type="ECO:0000259" key="5">
    <source>
        <dbReference type="Pfam" id="PF01494"/>
    </source>
</evidence>
<evidence type="ECO:0000256" key="3">
    <source>
        <dbReference type="ARBA" id="ARBA00023002"/>
    </source>
</evidence>
<dbReference type="InterPro" id="IPR036188">
    <property type="entry name" value="FAD/NAD-bd_sf"/>
</dbReference>
<dbReference type="EMBL" id="KB469297">
    <property type="protein sequence ID" value="EPQ59055.1"/>
    <property type="molecule type" value="Genomic_DNA"/>
</dbReference>
<name>S7RW29_GLOTA</name>
<proteinExistence type="predicted"/>
<dbReference type="GeneID" id="19305600"/>
<dbReference type="eggNOG" id="KOG2614">
    <property type="taxonomic scope" value="Eukaryota"/>
</dbReference>
<dbReference type="STRING" id="670483.S7RW29"/>
<evidence type="ECO:0000256" key="4">
    <source>
        <dbReference type="SAM" id="MobiDB-lite"/>
    </source>
</evidence>
<dbReference type="AlphaFoldDB" id="S7RW29"/>
<keyword evidence="3" id="KW-0560">Oxidoreductase</keyword>
<dbReference type="PRINTS" id="PR00420">
    <property type="entry name" value="RNGMNOXGNASE"/>
</dbReference>
<feature type="compositionally biased region" description="Basic and acidic residues" evidence="4">
    <location>
        <begin position="394"/>
        <end position="411"/>
    </location>
</feature>
<dbReference type="Proteomes" id="UP000030669">
    <property type="component" value="Unassembled WGS sequence"/>
</dbReference>
<accession>S7RW29</accession>
<organism evidence="6 7">
    <name type="scientific">Gloeophyllum trabeum (strain ATCC 11539 / FP-39264 / Madison 617)</name>
    <name type="common">Brown rot fungus</name>
    <dbReference type="NCBI Taxonomy" id="670483"/>
    <lineage>
        <taxon>Eukaryota</taxon>
        <taxon>Fungi</taxon>
        <taxon>Dikarya</taxon>
        <taxon>Basidiomycota</taxon>
        <taxon>Agaricomycotina</taxon>
        <taxon>Agaricomycetes</taxon>
        <taxon>Gloeophyllales</taxon>
        <taxon>Gloeophyllaceae</taxon>
        <taxon>Gloeophyllum</taxon>
    </lineage>
</organism>
<sequence length="432" mass="47556">MDREFRVAIVYVQGAIVLCPELLISGTLFPLLRGGGIAGLVLAVALSKTPNIEVNVYEAAAQISPAGAGIRMFPHIWKIMRALGLDVDLAALSNVGSSFTDIHNFLLFRLRKSNQPEGIDFYNYLPVYSLGTGMILHRADFQKVILENISRSCPIHFSKRLVALTEAVDIDEPVVLHFEDGSTTKCDIAIGADGIKSAVRASVFGTAIRTAETIHDSVKVSHLREQTPPMWTGTVAYWGLIHVSVLENIAPNLRWIFICIQHLVVFSISQDTLINVIAFVSQCAREGHEFQEPWVTLVHQEELLSALADFEKEVQDLLHCIDCPSKWAIHVTRPLDSYVSEYRRVALLGEAAHAMAPYQASGAGQAIEVRGILNSSSYPKLTLTGRVHSFLSAHGDKPQDRLTPENADSAHRTSPPELIRHSAHTPLGFYGL</sequence>
<feature type="region of interest" description="Disordered" evidence="4">
    <location>
        <begin position="392"/>
        <end position="418"/>
    </location>
</feature>
<dbReference type="PANTHER" id="PTHR46720:SF3">
    <property type="entry name" value="FAD-BINDING DOMAIN-CONTAINING PROTEIN-RELATED"/>
    <property type="match status" value="1"/>
</dbReference>
<keyword evidence="1" id="KW-0285">Flavoprotein</keyword>
<dbReference type="RefSeq" id="XP_007861804.1">
    <property type="nucleotide sequence ID" value="XM_007863613.1"/>
</dbReference>
<dbReference type="InterPro" id="IPR051104">
    <property type="entry name" value="FAD_monoxygenase"/>
</dbReference>
<evidence type="ECO:0000256" key="1">
    <source>
        <dbReference type="ARBA" id="ARBA00022630"/>
    </source>
</evidence>
<dbReference type="OrthoDB" id="417877at2759"/>
<evidence type="ECO:0000313" key="7">
    <source>
        <dbReference type="Proteomes" id="UP000030669"/>
    </source>
</evidence>
<gene>
    <name evidence="6" type="ORF">GLOTRDRAFT_35107</name>
</gene>
<dbReference type="OMA" id="NYEFASA"/>